<gene>
    <name evidence="2" type="ORF">L2W38_04060</name>
</gene>
<sequence>MAAINRISGDRSGGVEVPLKGDGRAVSSSGGRGSSFDQTVQIMELEALFKELEDVGTKLSSVPSTAIMSRYRELVRQLLDRALKGVRLRRDLKWRRGDKRGFLVVEQTDAWLEELEQVLFRENNRTRALRLMEDIKGCLISLLF</sequence>
<protein>
    <submittedName>
        <fullName evidence="2">YaaR family protein</fullName>
    </submittedName>
</protein>
<evidence type="ECO:0000256" key="1">
    <source>
        <dbReference type="SAM" id="MobiDB-lite"/>
    </source>
</evidence>
<proteinExistence type="predicted"/>
<keyword evidence="3" id="KW-1185">Reference proteome</keyword>
<dbReference type="InterPro" id="IPR005585">
    <property type="entry name" value="DUF327"/>
</dbReference>
<dbReference type="Gene3D" id="1.20.120.490">
    <property type="entry name" value="Hypothetical protein TM1646-like domain"/>
    <property type="match status" value="1"/>
</dbReference>
<evidence type="ECO:0000313" key="3">
    <source>
        <dbReference type="Proteomes" id="UP001200430"/>
    </source>
</evidence>
<feature type="region of interest" description="Disordered" evidence="1">
    <location>
        <begin position="14"/>
        <end position="34"/>
    </location>
</feature>
<accession>A0ABS9ELB9</accession>
<dbReference type="SUPFAM" id="SSF158397">
    <property type="entry name" value="TM1646-like"/>
    <property type="match status" value="1"/>
</dbReference>
<dbReference type="Proteomes" id="UP001200430">
    <property type="component" value="Unassembled WGS sequence"/>
</dbReference>
<comment type="caution">
    <text evidence="2">The sequence shown here is derived from an EMBL/GenBank/DDBJ whole genome shotgun (WGS) entry which is preliminary data.</text>
</comment>
<dbReference type="RefSeq" id="WP_236098747.1">
    <property type="nucleotide sequence ID" value="NZ_JAKGUD010000003.1"/>
</dbReference>
<dbReference type="EMBL" id="JAKGUD010000003">
    <property type="protein sequence ID" value="MCF4141989.1"/>
    <property type="molecule type" value="Genomic_DNA"/>
</dbReference>
<evidence type="ECO:0000313" key="2">
    <source>
        <dbReference type="EMBL" id="MCF4141989.1"/>
    </source>
</evidence>
<name>A0ABS9ELB9_9BACT</name>
<reference evidence="2 3" key="1">
    <citation type="submission" date="2022-01" db="EMBL/GenBank/DDBJ databases">
        <title>Dethiosulfovibrio faecalis sp. nov., a novel proteolytic, non-sulfur-reducing bacterium isolated from a marine aquaculture solid waste bioreactor.</title>
        <authorList>
            <person name="Grabowski S."/>
            <person name="Apolinario E."/>
            <person name="Schneider N."/>
            <person name="Marshall C.W."/>
            <person name="Sowers K.R."/>
        </authorList>
    </citation>
    <scope>NUCLEOTIDE SEQUENCE [LARGE SCALE GENOMIC DNA]</scope>
    <source>
        <strain evidence="2 3">DSM 12537</strain>
    </source>
</reference>
<dbReference type="InterPro" id="IPR024042">
    <property type="entry name" value="TM1646-like_dom_sf"/>
</dbReference>
<dbReference type="Pfam" id="PF03885">
    <property type="entry name" value="DUF327"/>
    <property type="match status" value="1"/>
</dbReference>
<organism evidence="2 3">
    <name type="scientific">Dethiosulfovibrio marinus</name>
    <dbReference type="NCBI Taxonomy" id="133532"/>
    <lineage>
        <taxon>Bacteria</taxon>
        <taxon>Thermotogati</taxon>
        <taxon>Synergistota</taxon>
        <taxon>Synergistia</taxon>
        <taxon>Synergistales</taxon>
        <taxon>Dethiosulfovibrionaceae</taxon>
        <taxon>Dethiosulfovibrio</taxon>
    </lineage>
</organism>